<reference evidence="3" key="2">
    <citation type="journal article" date="2018" name="Nat. Commun.">
        <title>Extreme sensitivity to ultraviolet light in the fungal pathogen causing white-nose syndrome of bats.</title>
        <authorList>
            <person name="Palmer J.M."/>
            <person name="Drees K.P."/>
            <person name="Foster J.T."/>
            <person name="Lindner D.L."/>
        </authorList>
    </citation>
    <scope>NUCLEOTIDE SEQUENCE [LARGE SCALE GENOMIC DNA]</scope>
    <source>
        <strain evidence="3">UAMH 10579</strain>
    </source>
</reference>
<dbReference type="RefSeq" id="XP_018127141.1">
    <property type="nucleotide sequence ID" value="XM_018278223.2"/>
</dbReference>
<evidence type="ECO:0000313" key="2">
    <source>
        <dbReference type="EMBL" id="OBT93408.1"/>
    </source>
</evidence>
<evidence type="ECO:0000313" key="3">
    <source>
        <dbReference type="Proteomes" id="UP000091956"/>
    </source>
</evidence>
<dbReference type="EMBL" id="KV460254">
    <property type="protein sequence ID" value="OBT93408.1"/>
    <property type="molecule type" value="Genomic_DNA"/>
</dbReference>
<proteinExistence type="predicted"/>
<name>A0A1B8GC39_9PEZI</name>
<gene>
    <name evidence="2" type="ORF">VE01_08804</name>
</gene>
<protein>
    <submittedName>
        <fullName evidence="2">Uncharacterized protein</fullName>
    </submittedName>
</protein>
<dbReference type="OrthoDB" id="6133115at2759"/>
<evidence type="ECO:0000256" key="1">
    <source>
        <dbReference type="SAM" id="MobiDB-lite"/>
    </source>
</evidence>
<feature type="region of interest" description="Disordered" evidence="1">
    <location>
        <begin position="1"/>
        <end position="24"/>
    </location>
</feature>
<dbReference type="Proteomes" id="UP000091956">
    <property type="component" value="Unassembled WGS sequence"/>
</dbReference>
<accession>A0A1B8GC39</accession>
<reference evidence="2 3" key="1">
    <citation type="submission" date="2016-03" db="EMBL/GenBank/DDBJ databases">
        <title>Comparative genomics of Pseudogymnoascus destructans, the fungus causing white-nose syndrome of bats.</title>
        <authorList>
            <person name="Palmer J.M."/>
            <person name="Drees K.P."/>
            <person name="Foster J.T."/>
            <person name="Lindner D.L."/>
        </authorList>
    </citation>
    <scope>NUCLEOTIDE SEQUENCE [LARGE SCALE GENOMIC DNA]</scope>
    <source>
        <strain evidence="2 3">UAMH 10579</strain>
    </source>
</reference>
<dbReference type="AlphaFoldDB" id="A0A1B8GC39"/>
<keyword evidence="3" id="KW-1185">Reference proteome</keyword>
<dbReference type="GeneID" id="28842190"/>
<sequence length="67" mass="7102">MLPRVSINILPQEDHATSQASQFSQTPVPGITQMPIAGVKCPTCFANGIEVWVIRGKICGNCGTECG</sequence>
<organism evidence="2 3">
    <name type="scientific">Pseudogymnoascus verrucosus</name>
    <dbReference type="NCBI Taxonomy" id="342668"/>
    <lineage>
        <taxon>Eukaryota</taxon>
        <taxon>Fungi</taxon>
        <taxon>Dikarya</taxon>
        <taxon>Ascomycota</taxon>
        <taxon>Pezizomycotina</taxon>
        <taxon>Leotiomycetes</taxon>
        <taxon>Thelebolales</taxon>
        <taxon>Thelebolaceae</taxon>
        <taxon>Pseudogymnoascus</taxon>
    </lineage>
</organism>